<dbReference type="SUPFAM" id="SSF55874">
    <property type="entry name" value="ATPase domain of HSP90 chaperone/DNA topoisomerase II/histidine kinase"/>
    <property type="match status" value="1"/>
</dbReference>
<dbReference type="SMART" id="SM00448">
    <property type="entry name" value="REC"/>
    <property type="match status" value="1"/>
</dbReference>
<dbReference type="SUPFAM" id="SSF47384">
    <property type="entry name" value="Homodimeric domain of signal transducing histidine kinase"/>
    <property type="match status" value="1"/>
</dbReference>
<keyword evidence="4" id="KW-0902">Two-component regulatory system</keyword>
<proteinExistence type="predicted"/>
<dbReference type="Pfam" id="PF00072">
    <property type="entry name" value="Response_reg"/>
    <property type="match status" value="1"/>
</dbReference>
<dbReference type="InterPro" id="IPR003594">
    <property type="entry name" value="HATPase_dom"/>
</dbReference>
<dbReference type="OrthoDB" id="9811889at2"/>
<dbReference type="InterPro" id="IPR036890">
    <property type="entry name" value="HATPase_C_sf"/>
</dbReference>
<feature type="modified residue" description="4-aspartylphosphate" evidence="5">
    <location>
        <position position="651"/>
    </location>
</feature>
<evidence type="ECO:0000256" key="4">
    <source>
        <dbReference type="ARBA" id="ARBA00023012"/>
    </source>
</evidence>
<evidence type="ECO:0000256" key="3">
    <source>
        <dbReference type="ARBA" id="ARBA00022553"/>
    </source>
</evidence>
<feature type="domain" description="Response regulatory" evidence="8">
    <location>
        <begin position="602"/>
        <end position="720"/>
    </location>
</feature>
<comment type="caution">
    <text evidence="9">The sequence shown here is derived from an EMBL/GenBank/DDBJ whole genome shotgun (WGS) entry which is preliminary data.</text>
</comment>
<dbReference type="Gene3D" id="3.40.50.2300">
    <property type="match status" value="1"/>
</dbReference>
<feature type="transmembrane region" description="Helical" evidence="6">
    <location>
        <begin position="310"/>
        <end position="327"/>
    </location>
</feature>
<keyword evidence="6" id="KW-1133">Transmembrane helix</keyword>
<dbReference type="InterPro" id="IPR005467">
    <property type="entry name" value="His_kinase_dom"/>
</dbReference>
<dbReference type="SMART" id="SM00388">
    <property type="entry name" value="HisKA"/>
    <property type="match status" value="1"/>
</dbReference>
<dbReference type="EMBL" id="MPPL01000001">
    <property type="protein sequence ID" value="OKS87927.1"/>
    <property type="molecule type" value="Genomic_DNA"/>
</dbReference>
<dbReference type="Gene3D" id="1.10.287.130">
    <property type="match status" value="1"/>
</dbReference>
<dbReference type="EC" id="2.7.13.3" evidence="2"/>
<name>A0A1Q6A1N0_9SPHI</name>
<gene>
    <name evidence="9" type="ORF">RG47T_3390</name>
</gene>
<keyword evidence="10" id="KW-1185">Reference proteome</keyword>
<evidence type="ECO:0000259" key="7">
    <source>
        <dbReference type="PROSITE" id="PS50109"/>
    </source>
</evidence>
<dbReference type="InterPro" id="IPR004358">
    <property type="entry name" value="Sig_transdc_His_kin-like_C"/>
</dbReference>
<evidence type="ECO:0000256" key="6">
    <source>
        <dbReference type="SAM" id="Phobius"/>
    </source>
</evidence>
<comment type="catalytic activity">
    <reaction evidence="1">
        <text>ATP + protein L-histidine = ADP + protein N-phospho-L-histidine.</text>
        <dbReference type="EC" id="2.7.13.3"/>
    </reaction>
</comment>
<dbReference type="AlphaFoldDB" id="A0A1Q6A1N0"/>
<dbReference type="SUPFAM" id="SSF52172">
    <property type="entry name" value="CheY-like"/>
    <property type="match status" value="1"/>
</dbReference>
<evidence type="ECO:0000259" key="8">
    <source>
        <dbReference type="PROSITE" id="PS50110"/>
    </source>
</evidence>
<dbReference type="Pfam" id="PF02518">
    <property type="entry name" value="HATPase_c"/>
    <property type="match status" value="1"/>
</dbReference>
<dbReference type="CDD" id="cd16922">
    <property type="entry name" value="HATPase_EvgS-ArcB-TorS-like"/>
    <property type="match status" value="1"/>
</dbReference>
<evidence type="ECO:0000256" key="5">
    <source>
        <dbReference type="PROSITE-ProRule" id="PRU00169"/>
    </source>
</evidence>
<evidence type="ECO:0000256" key="2">
    <source>
        <dbReference type="ARBA" id="ARBA00012438"/>
    </source>
</evidence>
<dbReference type="CDD" id="cd17546">
    <property type="entry name" value="REC_hyHK_CKI1_RcsC-like"/>
    <property type="match status" value="1"/>
</dbReference>
<keyword evidence="6" id="KW-0812">Transmembrane</keyword>
<dbReference type="PROSITE" id="PS50109">
    <property type="entry name" value="HIS_KIN"/>
    <property type="match status" value="1"/>
</dbReference>
<dbReference type="GO" id="GO:0000155">
    <property type="term" value="F:phosphorelay sensor kinase activity"/>
    <property type="evidence" value="ECO:0007669"/>
    <property type="project" value="InterPro"/>
</dbReference>
<feature type="transmembrane region" description="Helical" evidence="6">
    <location>
        <begin position="12"/>
        <end position="34"/>
    </location>
</feature>
<dbReference type="PROSITE" id="PS50110">
    <property type="entry name" value="RESPONSE_REGULATORY"/>
    <property type="match status" value="1"/>
</dbReference>
<dbReference type="PANTHER" id="PTHR45339">
    <property type="entry name" value="HYBRID SIGNAL TRANSDUCTION HISTIDINE KINASE J"/>
    <property type="match status" value="1"/>
</dbReference>
<dbReference type="FunFam" id="3.30.565.10:FF:000010">
    <property type="entry name" value="Sensor histidine kinase RcsC"/>
    <property type="match status" value="1"/>
</dbReference>
<evidence type="ECO:0000313" key="9">
    <source>
        <dbReference type="EMBL" id="OKS87927.1"/>
    </source>
</evidence>
<dbReference type="InterPro" id="IPR011006">
    <property type="entry name" value="CheY-like_superfamily"/>
</dbReference>
<dbReference type="Proteomes" id="UP000186720">
    <property type="component" value="Unassembled WGS sequence"/>
</dbReference>
<protein>
    <recommendedName>
        <fullName evidence="2">histidine kinase</fullName>
        <ecNumber evidence="2">2.7.13.3</ecNumber>
    </recommendedName>
</protein>
<dbReference type="InterPro" id="IPR001789">
    <property type="entry name" value="Sig_transdc_resp-reg_receiver"/>
</dbReference>
<sequence length="743" mass="82860">MMMDKSLKRIPVLRYGLIVLLVSILFSGAFYLYLRYDSTRQLRYKISNLLSARANSDLVDSCLLNLYTADNNSRLYALTGDKKYIDLFSAQINTLSKQLARIKFGNSNITALNADKLSGLVSEKKAKTNNYIRLRLLTDSLITSALKIDSMLTYTKASVPVPVIKTVKTVVHIDTIKPVAIVTEAPKRRKLFGRILSAISGKDKQSKNIAPAPVVVKKDTLIKTIVQSGAAFNMVAGKTHRNHHQLYLANTNLRKDERDILIINNNLIINIISELSRYKKLELKYAADSKAELADKVTNMLREYNHISQFTILALVLLLIAVFYNIWKIFGNEMALIADSEKAEQYANNKSSFMANMSHEIRTPLNSVIGFSEQLGMSKLSPDQTLQINAIRSSSVMLLEVVNEILDFTKYETGKMTFEQQPFIPHTVLNDVFNTVGIQAAKKGLALKQDILLNEDICISGDVLRLKQVVMNLLVNAIKFTPSGEISLHAKLVITNNKPVLKVRVKDTGIGIKKHDLPTLFDEFSQVDDAQKITRHKGTGLGLAICKKIIELQGGRIKVTSEAGKGSVFSFELPVSMASKEDYIIEQQVSPDELASLVMGANVLLAEDNELNVLLAKTILKKWNITCDVAYNGQEAFTLFEENKYDLILTDIQMPIMGGLELLALVRQSPNALKAEVPVIALTANVLKEARDAYFKAGIDDIVLKPFNERNLIERISFALKNKYTQTDNFLTQNMTDSNASAS</sequence>
<reference evidence="9 10" key="1">
    <citation type="submission" date="2016-11" db="EMBL/GenBank/DDBJ databases">
        <title>Whole Genome Sequencing of Mucilaginibacter polytrichastri RG4-7(T) isolated from the moss sample.</title>
        <authorList>
            <person name="Li Y."/>
        </authorList>
    </citation>
    <scope>NUCLEOTIDE SEQUENCE [LARGE SCALE GENOMIC DNA]</scope>
    <source>
        <strain evidence="9 10">RG4-7</strain>
    </source>
</reference>
<dbReference type="RefSeq" id="WP_083627435.1">
    <property type="nucleotide sequence ID" value="NZ_FPAM01000020.1"/>
</dbReference>
<dbReference type="PRINTS" id="PR00344">
    <property type="entry name" value="BCTRLSENSOR"/>
</dbReference>
<evidence type="ECO:0000256" key="1">
    <source>
        <dbReference type="ARBA" id="ARBA00000085"/>
    </source>
</evidence>
<dbReference type="PANTHER" id="PTHR45339:SF1">
    <property type="entry name" value="HYBRID SIGNAL TRANSDUCTION HISTIDINE KINASE J"/>
    <property type="match status" value="1"/>
</dbReference>
<dbReference type="Pfam" id="PF00512">
    <property type="entry name" value="HisKA"/>
    <property type="match status" value="1"/>
</dbReference>
<keyword evidence="6" id="KW-0472">Membrane</keyword>
<dbReference type="Gene3D" id="3.30.565.10">
    <property type="entry name" value="Histidine kinase-like ATPase, C-terminal domain"/>
    <property type="match status" value="1"/>
</dbReference>
<dbReference type="STRING" id="1302689.RG47T_3390"/>
<accession>A0A1Q6A1N0</accession>
<dbReference type="CDD" id="cd00082">
    <property type="entry name" value="HisKA"/>
    <property type="match status" value="1"/>
</dbReference>
<organism evidence="9 10">
    <name type="scientific">Mucilaginibacter polytrichastri</name>
    <dbReference type="NCBI Taxonomy" id="1302689"/>
    <lineage>
        <taxon>Bacteria</taxon>
        <taxon>Pseudomonadati</taxon>
        <taxon>Bacteroidota</taxon>
        <taxon>Sphingobacteriia</taxon>
        <taxon>Sphingobacteriales</taxon>
        <taxon>Sphingobacteriaceae</taxon>
        <taxon>Mucilaginibacter</taxon>
    </lineage>
</organism>
<dbReference type="InterPro" id="IPR003661">
    <property type="entry name" value="HisK_dim/P_dom"/>
</dbReference>
<dbReference type="SMART" id="SM00387">
    <property type="entry name" value="HATPase_c"/>
    <property type="match status" value="1"/>
</dbReference>
<dbReference type="InterPro" id="IPR036097">
    <property type="entry name" value="HisK_dim/P_sf"/>
</dbReference>
<keyword evidence="3 5" id="KW-0597">Phosphoprotein</keyword>
<feature type="domain" description="Histidine kinase" evidence="7">
    <location>
        <begin position="356"/>
        <end position="577"/>
    </location>
</feature>
<evidence type="ECO:0000313" key="10">
    <source>
        <dbReference type="Proteomes" id="UP000186720"/>
    </source>
</evidence>